<reference evidence="1" key="2">
    <citation type="journal article" date="2024" name="Plant">
        <title>Genomic evolution and insights into agronomic trait innovations of Sesamum species.</title>
        <authorList>
            <person name="Miao H."/>
            <person name="Wang L."/>
            <person name="Qu L."/>
            <person name="Liu H."/>
            <person name="Sun Y."/>
            <person name="Le M."/>
            <person name="Wang Q."/>
            <person name="Wei S."/>
            <person name="Zheng Y."/>
            <person name="Lin W."/>
            <person name="Duan Y."/>
            <person name="Cao H."/>
            <person name="Xiong S."/>
            <person name="Wang X."/>
            <person name="Wei L."/>
            <person name="Li C."/>
            <person name="Ma Q."/>
            <person name="Ju M."/>
            <person name="Zhao R."/>
            <person name="Li G."/>
            <person name="Mu C."/>
            <person name="Tian Q."/>
            <person name="Mei H."/>
            <person name="Zhang T."/>
            <person name="Gao T."/>
            <person name="Zhang H."/>
        </authorList>
    </citation>
    <scope>NUCLEOTIDE SEQUENCE</scope>
    <source>
        <strain evidence="1">K16</strain>
    </source>
</reference>
<dbReference type="Proteomes" id="UP001289374">
    <property type="component" value="Unassembled WGS sequence"/>
</dbReference>
<evidence type="ECO:0000313" key="1">
    <source>
        <dbReference type="EMBL" id="KAK4394535.1"/>
    </source>
</evidence>
<name>A0AAE2BR81_9LAMI</name>
<comment type="caution">
    <text evidence="1">The sequence shown here is derived from an EMBL/GenBank/DDBJ whole genome shotgun (WGS) entry which is preliminary data.</text>
</comment>
<reference evidence="1" key="1">
    <citation type="submission" date="2020-06" db="EMBL/GenBank/DDBJ databases">
        <authorList>
            <person name="Li T."/>
            <person name="Hu X."/>
            <person name="Zhang T."/>
            <person name="Song X."/>
            <person name="Zhang H."/>
            <person name="Dai N."/>
            <person name="Sheng W."/>
            <person name="Hou X."/>
            <person name="Wei L."/>
        </authorList>
    </citation>
    <scope>NUCLEOTIDE SEQUENCE</scope>
    <source>
        <strain evidence="1">K16</strain>
        <tissue evidence="1">Leaf</tissue>
    </source>
</reference>
<proteinExistence type="predicted"/>
<accession>A0AAE2BR81</accession>
<dbReference type="AlphaFoldDB" id="A0AAE2BR81"/>
<keyword evidence="2" id="KW-1185">Reference proteome</keyword>
<protein>
    <submittedName>
        <fullName evidence="1">Uncharacterized protein</fullName>
    </submittedName>
</protein>
<evidence type="ECO:0000313" key="2">
    <source>
        <dbReference type="Proteomes" id="UP001289374"/>
    </source>
</evidence>
<sequence>MRLANEDGNTKFFHARASPRKQYNTISSLNGFNGVWRDKEEDIQTILLQHFRSIFASSRPSVEHIDEVVSSVLTHINPEMDSQLALPFTTIEVKQPTFALVALGQPYSLCGQTLWCLPWCFVWKSCNREIGFTGLFACVVLRIYFLEVRNSADRYSTVVSEQGLVPGSGYISLTVPLKTVGYLVLRGQSRSPGFL</sequence>
<dbReference type="EMBL" id="JACGWL010000009">
    <property type="protein sequence ID" value="KAK4394535.1"/>
    <property type="molecule type" value="Genomic_DNA"/>
</dbReference>
<organism evidence="1 2">
    <name type="scientific">Sesamum angolense</name>
    <dbReference type="NCBI Taxonomy" id="2727404"/>
    <lineage>
        <taxon>Eukaryota</taxon>
        <taxon>Viridiplantae</taxon>
        <taxon>Streptophyta</taxon>
        <taxon>Embryophyta</taxon>
        <taxon>Tracheophyta</taxon>
        <taxon>Spermatophyta</taxon>
        <taxon>Magnoliopsida</taxon>
        <taxon>eudicotyledons</taxon>
        <taxon>Gunneridae</taxon>
        <taxon>Pentapetalae</taxon>
        <taxon>asterids</taxon>
        <taxon>lamiids</taxon>
        <taxon>Lamiales</taxon>
        <taxon>Pedaliaceae</taxon>
        <taxon>Sesamum</taxon>
    </lineage>
</organism>
<gene>
    <name evidence="1" type="ORF">Sango_1607800</name>
</gene>